<dbReference type="Pfam" id="PF00296">
    <property type="entry name" value="Bac_luciferase"/>
    <property type="match status" value="1"/>
</dbReference>
<dbReference type="SUPFAM" id="SSF51679">
    <property type="entry name" value="Bacterial luciferase-like"/>
    <property type="match status" value="1"/>
</dbReference>
<name>A0A7K1KYX3_9ACTN</name>
<dbReference type="PANTHER" id="PTHR30011">
    <property type="entry name" value="ALKANESULFONATE MONOOXYGENASE-RELATED"/>
    <property type="match status" value="1"/>
</dbReference>
<dbReference type="GO" id="GO:0016705">
    <property type="term" value="F:oxidoreductase activity, acting on paired donors, with incorporation or reduction of molecular oxygen"/>
    <property type="evidence" value="ECO:0007669"/>
    <property type="project" value="InterPro"/>
</dbReference>
<dbReference type="InterPro" id="IPR051260">
    <property type="entry name" value="Diverse_substr_monoxygenases"/>
</dbReference>
<evidence type="ECO:0000259" key="1">
    <source>
        <dbReference type="Pfam" id="PF00296"/>
    </source>
</evidence>
<organism evidence="2 3">
    <name type="scientific">Actinomadura litoris</name>
    <dbReference type="NCBI Taxonomy" id="2678616"/>
    <lineage>
        <taxon>Bacteria</taxon>
        <taxon>Bacillati</taxon>
        <taxon>Actinomycetota</taxon>
        <taxon>Actinomycetes</taxon>
        <taxon>Streptosporangiales</taxon>
        <taxon>Thermomonosporaceae</taxon>
        <taxon>Actinomadura</taxon>
    </lineage>
</organism>
<feature type="domain" description="Luciferase-like" evidence="1">
    <location>
        <begin position="18"/>
        <end position="229"/>
    </location>
</feature>
<dbReference type="PANTHER" id="PTHR30011:SF32">
    <property type="entry name" value="CONSERVED PROTEIN"/>
    <property type="match status" value="1"/>
</dbReference>
<dbReference type="AlphaFoldDB" id="A0A7K1KYX3"/>
<proteinExistence type="predicted"/>
<reference evidence="2 3" key="1">
    <citation type="submission" date="2019-11" db="EMBL/GenBank/DDBJ databases">
        <authorList>
            <person name="Cao P."/>
        </authorList>
    </citation>
    <scope>NUCLEOTIDE SEQUENCE [LARGE SCALE GENOMIC DNA]</scope>
    <source>
        <strain evidence="2 3">NEAU-AAG5</strain>
    </source>
</reference>
<dbReference type="InterPro" id="IPR011251">
    <property type="entry name" value="Luciferase-like_dom"/>
</dbReference>
<sequence>MKFGLAVFATDQGLTPAELARLAEDGGFESLFFPEHTHMPVERTAHFKPEGGDVPPEYARTLDPFIALTAAACATRTLRIGTGICLVSQRDPITTAKEVATLDRLSGGRFLFGVAAGWNREELLNHGTDPRRRLSVLADRIKAMRTIWAEDVASHSGPHVSFDRIQSWPKPVQSPVPILVGGSGPTVLDRILDYGTEWLPEPAPDLPDRIAEFRGRARAAGWADAPVTVYGCDPADVARYREAGAHRCVFWLPPGDAAAARERVAELRAALGLDGPSQGGRS</sequence>
<keyword evidence="3" id="KW-1185">Reference proteome</keyword>
<dbReference type="EMBL" id="WOFH01000004">
    <property type="protein sequence ID" value="MUN37243.1"/>
    <property type="molecule type" value="Genomic_DNA"/>
</dbReference>
<dbReference type="InterPro" id="IPR019921">
    <property type="entry name" value="Lucif-like_OxRdtase_Rv2161c"/>
</dbReference>
<protein>
    <submittedName>
        <fullName evidence="2">TIGR03619 family F420-dependent LLM class oxidoreductase</fullName>
        <ecNumber evidence="2">1.-.-.-</ecNumber>
    </submittedName>
</protein>
<dbReference type="Gene3D" id="3.20.20.30">
    <property type="entry name" value="Luciferase-like domain"/>
    <property type="match status" value="1"/>
</dbReference>
<dbReference type="EC" id="1.-.-.-" evidence="2"/>
<evidence type="ECO:0000313" key="2">
    <source>
        <dbReference type="EMBL" id="MUN37243.1"/>
    </source>
</evidence>
<evidence type="ECO:0000313" key="3">
    <source>
        <dbReference type="Proteomes" id="UP000432015"/>
    </source>
</evidence>
<dbReference type="NCBIfam" id="TIGR03619">
    <property type="entry name" value="F420_Rv2161c"/>
    <property type="match status" value="1"/>
</dbReference>
<gene>
    <name evidence="2" type="ORF">GNZ18_11600</name>
</gene>
<accession>A0A7K1KYX3</accession>
<dbReference type="RefSeq" id="WP_156216334.1">
    <property type="nucleotide sequence ID" value="NZ_WOFH01000004.1"/>
</dbReference>
<dbReference type="InterPro" id="IPR036661">
    <property type="entry name" value="Luciferase-like_sf"/>
</dbReference>
<comment type="caution">
    <text evidence="2">The sequence shown here is derived from an EMBL/GenBank/DDBJ whole genome shotgun (WGS) entry which is preliminary data.</text>
</comment>
<dbReference type="Proteomes" id="UP000432015">
    <property type="component" value="Unassembled WGS sequence"/>
</dbReference>
<keyword evidence="2" id="KW-0560">Oxidoreductase</keyword>